<protein>
    <recommendedName>
        <fullName evidence="1">4Fe-4S ferredoxin-type domain-containing protein</fullName>
    </recommendedName>
</protein>
<dbReference type="Pfam" id="PF13187">
    <property type="entry name" value="Fer4_9"/>
    <property type="match status" value="1"/>
</dbReference>
<dbReference type="PROSITE" id="PS51379">
    <property type="entry name" value="4FE4S_FER_2"/>
    <property type="match status" value="2"/>
</dbReference>
<evidence type="ECO:0000313" key="3">
    <source>
        <dbReference type="Proteomes" id="UP001302978"/>
    </source>
</evidence>
<dbReference type="Proteomes" id="UP001302978">
    <property type="component" value="Chromosome"/>
</dbReference>
<dbReference type="SUPFAM" id="SSF46548">
    <property type="entry name" value="alpha-helical ferredoxin"/>
    <property type="match status" value="1"/>
</dbReference>
<proteinExistence type="predicted"/>
<feature type="domain" description="4Fe-4S ferredoxin-type" evidence="1">
    <location>
        <begin position="278"/>
        <end position="310"/>
    </location>
</feature>
<feature type="domain" description="4Fe-4S ferredoxin-type" evidence="1">
    <location>
        <begin position="333"/>
        <end position="362"/>
    </location>
</feature>
<reference evidence="2 3" key="1">
    <citation type="submission" date="2023-07" db="EMBL/GenBank/DDBJ databases">
        <title>Closed genoem sequence of Methanomicrococcus sp. Hf6.</title>
        <authorList>
            <person name="Poehlein A."/>
            <person name="Protasov E."/>
            <person name="Platt K."/>
            <person name="Reeh H."/>
            <person name="Daniel R."/>
            <person name="Brune A."/>
        </authorList>
    </citation>
    <scope>NUCLEOTIDE SEQUENCE [LARGE SCALE GENOMIC DNA]</scope>
    <source>
        <strain evidence="2 3">Hf6</strain>
    </source>
</reference>
<dbReference type="PANTHER" id="PTHR43312:SF2">
    <property type="entry name" value="OXIDOREDUCTASE"/>
    <property type="match status" value="1"/>
</dbReference>
<dbReference type="CDD" id="cd19096">
    <property type="entry name" value="AKR_Fe-S_oxidoreductase"/>
    <property type="match status" value="1"/>
</dbReference>
<sequence>MFKNKLGFGLMRLPQTDENDWASVDMEETVKMIDYFMEKGLTHFDTAYSYHHGNSEKAFKEAVVQKYPRDAYTVSDKMPVWLVKENADYQKFFDEQLERCGVDFFDLYFLHALDEKGYTDSVEFGGFEFLKKIKAEGKAKSIGFSYHAAADFLDQILENHPEVDYVLLQINYADWESEAVESRRCYEAAVKHNVSVLVMEPIKGGSLANVPADAEKLFKEYHPDMSAASWAIRFAASLENVVCVLSGMSNFEQMADNVSYMENFTPLNDEEREIIRKVTAIINENTAIPCTACNYCLKDCPKNIPIPKYFSLYNNQKQFGLTFLQIAYYTDLINSRGKPADCIECGKCEKLCPQHILIINDLKEVASVFETAMKESSE</sequence>
<dbReference type="KEGG" id="mehf:MmiHf6_08480"/>
<evidence type="ECO:0000313" key="2">
    <source>
        <dbReference type="EMBL" id="WNY23539.1"/>
    </source>
</evidence>
<dbReference type="SUPFAM" id="SSF51430">
    <property type="entry name" value="NAD(P)-linked oxidoreductase"/>
    <property type="match status" value="1"/>
</dbReference>
<dbReference type="RefSeq" id="WP_316558565.1">
    <property type="nucleotide sequence ID" value="NZ_CP131059.1"/>
</dbReference>
<dbReference type="InterPro" id="IPR053135">
    <property type="entry name" value="AKR2_Oxidoreductase"/>
</dbReference>
<dbReference type="InterPro" id="IPR017896">
    <property type="entry name" value="4Fe4S_Fe-S-bd"/>
</dbReference>
<dbReference type="InterPro" id="IPR036812">
    <property type="entry name" value="NAD(P)_OxRdtase_dom_sf"/>
</dbReference>
<evidence type="ECO:0000259" key="1">
    <source>
        <dbReference type="PROSITE" id="PS51379"/>
    </source>
</evidence>
<dbReference type="EMBL" id="CP131059">
    <property type="protein sequence ID" value="WNY23539.1"/>
    <property type="molecule type" value="Genomic_DNA"/>
</dbReference>
<dbReference type="GO" id="GO:0016491">
    <property type="term" value="F:oxidoreductase activity"/>
    <property type="evidence" value="ECO:0007669"/>
    <property type="project" value="UniProtKB-ARBA"/>
</dbReference>
<dbReference type="AlphaFoldDB" id="A0AA96ZSK8"/>
<dbReference type="PROSITE" id="PS00198">
    <property type="entry name" value="4FE4S_FER_1"/>
    <property type="match status" value="1"/>
</dbReference>
<gene>
    <name evidence="2" type="ORF">MmiHf6_08480</name>
</gene>
<dbReference type="Gene3D" id="3.30.70.20">
    <property type="match status" value="1"/>
</dbReference>
<dbReference type="GeneID" id="85195374"/>
<dbReference type="InterPro" id="IPR023210">
    <property type="entry name" value="NADP_OxRdtase_dom"/>
</dbReference>
<dbReference type="Gene3D" id="3.20.20.100">
    <property type="entry name" value="NADP-dependent oxidoreductase domain"/>
    <property type="match status" value="1"/>
</dbReference>
<dbReference type="PANTHER" id="PTHR43312">
    <property type="entry name" value="D-THREO-ALDOSE 1-DEHYDROGENASE"/>
    <property type="match status" value="1"/>
</dbReference>
<organism evidence="2 3">
    <name type="scientific">Methanimicrococcus hongohii</name>
    <dbReference type="NCBI Taxonomy" id="3028295"/>
    <lineage>
        <taxon>Archaea</taxon>
        <taxon>Methanobacteriati</taxon>
        <taxon>Methanobacteriota</taxon>
        <taxon>Stenosarchaea group</taxon>
        <taxon>Methanomicrobia</taxon>
        <taxon>Methanosarcinales</taxon>
        <taxon>Methanosarcinaceae</taxon>
        <taxon>Methanimicrococcus</taxon>
    </lineage>
</organism>
<dbReference type="Pfam" id="PF00248">
    <property type="entry name" value="Aldo_ket_red"/>
    <property type="match status" value="1"/>
</dbReference>
<name>A0AA96ZSK8_9EURY</name>
<dbReference type="InterPro" id="IPR017900">
    <property type="entry name" value="4Fe4S_Fe_S_CS"/>
</dbReference>
<accession>A0AA96ZSK8</accession>
<keyword evidence="3" id="KW-1185">Reference proteome</keyword>